<feature type="transmembrane region" description="Helical" evidence="10">
    <location>
        <begin position="126"/>
        <end position="146"/>
    </location>
</feature>
<evidence type="ECO:0000256" key="8">
    <source>
        <dbReference type="ARBA" id="ARBA00023136"/>
    </source>
</evidence>
<feature type="transmembrane region" description="Helical" evidence="10">
    <location>
        <begin position="190"/>
        <end position="216"/>
    </location>
</feature>
<feature type="transmembrane region" description="Helical" evidence="10">
    <location>
        <begin position="44"/>
        <end position="67"/>
    </location>
</feature>
<dbReference type="GO" id="GO:0006811">
    <property type="term" value="P:monoatomic ion transport"/>
    <property type="evidence" value="ECO:0007669"/>
    <property type="project" value="UniProtKB-KW"/>
</dbReference>
<dbReference type="InterPro" id="IPR048279">
    <property type="entry name" value="MdtK-like"/>
</dbReference>
<feature type="transmembrane region" description="Helical" evidence="10">
    <location>
        <begin position="358"/>
        <end position="380"/>
    </location>
</feature>
<dbReference type="AlphaFoldDB" id="A0A212L2G7"/>
<keyword evidence="5 10" id="KW-0812">Transmembrane</keyword>
<dbReference type="PANTHER" id="PTHR43298:SF2">
    <property type="entry name" value="FMN_FAD EXPORTER YEEO-RELATED"/>
    <property type="match status" value="1"/>
</dbReference>
<dbReference type="GO" id="GO:0042910">
    <property type="term" value="F:xenobiotic transmembrane transporter activity"/>
    <property type="evidence" value="ECO:0007669"/>
    <property type="project" value="InterPro"/>
</dbReference>
<dbReference type="Pfam" id="PF01554">
    <property type="entry name" value="MatE"/>
    <property type="match status" value="2"/>
</dbReference>
<feature type="transmembrane region" description="Helical" evidence="10">
    <location>
        <begin position="237"/>
        <end position="265"/>
    </location>
</feature>
<comment type="subcellular location">
    <subcellularLocation>
        <location evidence="1">Cell membrane</location>
        <topology evidence="1">Multi-pass membrane protein</topology>
    </subcellularLocation>
</comment>
<evidence type="ECO:0000256" key="1">
    <source>
        <dbReference type="ARBA" id="ARBA00004651"/>
    </source>
</evidence>
<feature type="transmembrane region" description="Helical" evidence="10">
    <location>
        <begin position="417"/>
        <end position="438"/>
    </location>
</feature>
<dbReference type="InterPro" id="IPR050222">
    <property type="entry name" value="MATE_MdtK"/>
</dbReference>
<keyword evidence="4" id="KW-1003">Cell membrane</keyword>
<feature type="transmembrane region" description="Helical" evidence="10">
    <location>
        <begin position="285"/>
        <end position="308"/>
    </location>
</feature>
<sequence>MPETKAVSVREVALLTIPQMGLMFCYMAMSMIDLWVAGQLNEGVLAALGFTSQILTFLMLLTAVVGSGCMAMVSQSLGAGKILRARRYSGLIVCLSFTTGSVIALLGLAVLLALPMTDMVPQAIAPMVRTFAFAYAAQLPFYYSLVMLNSVFRAHKMVWLPTATLCLVTAIKFVSSVGLGLGWWGFPQLGYAAVAWTTFLSSLAGFACNIILAMRVGILRASSFAAWRWNRLAMPRLWRVGAPAALGNLAGHAGSIAILACVSSLPLHAVDSIAAMTLGMRVLGFLLFPLAGLGMTLTILGGHLLGAGMGREGYVLGMRYGLWVALALAAAGLVLCLFCQPVVMLFTQDPGTVELAKIFLWISCLGLPLQGLSQMLSAVLAGAGATRFTCRVSCFTTWGVSVPLAYGLAHWLGFGAIGAYVGMACGGLVSSLWTLQIYMQKKWFGGIRVL</sequence>
<reference evidence="11" key="1">
    <citation type="submission" date="2016-08" db="EMBL/GenBank/DDBJ databases">
        <authorList>
            <person name="Seilhamer J.J."/>
        </authorList>
    </citation>
    <scope>NUCLEOTIDE SEQUENCE</scope>
    <source>
        <strain evidence="11">86-1</strain>
    </source>
</reference>
<organism evidence="11">
    <name type="scientific">uncultured Desulfovibrio sp</name>
    <dbReference type="NCBI Taxonomy" id="167968"/>
    <lineage>
        <taxon>Bacteria</taxon>
        <taxon>Pseudomonadati</taxon>
        <taxon>Thermodesulfobacteriota</taxon>
        <taxon>Desulfovibrionia</taxon>
        <taxon>Desulfovibrionales</taxon>
        <taxon>Desulfovibrionaceae</taxon>
        <taxon>Desulfovibrio</taxon>
        <taxon>environmental samples</taxon>
    </lineage>
</organism>
<evidence type="ECO:0000256" key="2">
    <source>
        <dbReference type="ARBA" id="ARBA00022448"/>
    </source>
</evidence>
<evidence type="ECO:0000256" key="4">
    <source>
        <dbReference type="ARBA" id="ARBA00022475"/>
    </source>
</evidence>
<feature type="transmembrane region" description="Helical" evidence="10">
    <location>
        <begin position="88"/>
        <end position="114"/>
    </location>
</feature>
<dbReference type="PIRSF" id="PIRSF006603">
    <property type="entry name" value="DinF"/>
    <property type="match status" value="1"/>
</dbReference>
<accession>A0A212L2G7</accession>
<dbReference type="PANTHER" id="PTHR43298">
    <property type="entry name" value="MULTIDRUG RESISTANCE PROTEIN NORM-RELATED"/>
    <property type="match status" value="1"/>
</dbReference>
<keyword evidence="3" id="KW-0050">Antiport</keyword>
<name>A0A212L2G7_9BACT</name>
<keyword evidence="2" id="KW-0813">Transport</keyword>
<keyword evidence="8 10" id="KW-0472">Membrane</keyword>
<keyword evidence="6 10" id="KW-1133">Transmembrane helix</keyword>
<evidence type="ECO:0000256" key="10">
    <source>
        <dbReference type="SAM" id="Phobius"/>
    </source>
</evidence>
<feature type="transmembrane region" description="Helical" evidence="10">
    <location>
        <begin position="392"/>
        <end position="411"/>
    </location>
</feature>
<dbReference type="EMBL" id="FMJC01000002">
    <property type="protein sequence ID" value="SCM71677.1"/>
    <property type="molecule type" value="Genomic_DNA"/>
</dbReference>
<evidence type="ECO:0000313" key="11">
    <source>
        <dbReference type="EMBL" id="SCM71677.1"/>
    </source>
</evidence>
<feature type="transmembrane region" description="Helical" evidence="10">
    <location>
        <begin position="320"/>
        <end position="346"/>
    </location>
</feature>
<dbReference type="InterPro" id="IPR002528">
    <property type="entry name" value="MATE_fam"/>
</dbReference>
<evidence type="ECO:0000256" key="6">
    <source>
        <dbReference type="ARBA" id="ARBA00022989"/>
    </source>
</evidence>
<proteinExistence type="predicted"/>
<protein>
    <recommendedName>
        <fullName evidence="9">Multidrug-efflux transporter</fullName>
    </recommendedName>
</protein>
<feature type="transmembrane region" description="Helical" evidence="10">
    <location>
        <begin position="12"/>
        <end position="32"/>
    </location>
</feature>
<dbReference type="GO" id="GO:0005886">
    <property type="term" value="C:plasma membrane"/>
    <property type="evidence" value="ECO:0007669"/>
    <property type="project" value="UniProtKB-SubCell"/>
</dbReference>
<evidence type="ECO:0000256" key="7">
    <source>
        <dbReference type="ARBA" id="ARBA00023065"/>
    </source>
</evidence>
<dbReference type="CDD" id="cd13137">
    <property type="entry name" value="MATE_NorM_like"/>
    <property type="match status" value="1"/>
</dbReference>
<evidence type="ECO:0000256" key="9">
    <source>
        <dbReference type="ARBA" id="ARBA00031636"/>
    </source>
</evidence>
<evidence type="ECO:0000256" key="3">
    <source>
        <dbReference type="ARBA" id="ARBA00022449"/>
    </source>
</evidence>
<keyword evidence="7" id="KW-0406">Ion transport</keyword>
<gene>
    <name evidence="11" type="ORF">KL86DES1_20125</name>
</gene>
<dbReference type="GO" id="GO:0015297">
    <property type="term" value="F:antiporter activity"/>
    <property type="evidence" value="ECO:0007669"/>
    <property type="project" value="UniProtKB-KW"/>
</dbReference>
<feature type="transmembrane region" description="Helical" evidence="10">
    <location>
        <begin position="158"/>
        <end position="184"/>
    </location>
</feature>
<evidence type="ECO:0000256" key="5">
    <source>
        <dbReference type="ARBA" id="ARBA00022692"/>
    </source>
</evidence>
<dbReference type="RefSeq" id="WP_179979856.1">
    <property type="nucleotide sequence ID" value="NZ_LT608333.1"/>
</dbReference>